<proteinExistence type="predicted"/>
<organism evidence="2 3">
    <name type="scientific">Portunus trituberculatus</name>
    <name type="common">Swimming crab</name>
    <name type="synonym">Neptunus trituberculatus</name>
    <dbReference type="NCBI Taxonomy" id="210409"/>
    <lineage>
        <taxon>Eukaryota</taxon>
        <taxon>Metazoa</taxon>
        <taxon>Ecdysozoa</taxon>
        <taxon>Arthropoda</taxon>
        <taxon>Crustacea</taxon>
        <taxon>Multicrustacea</taxon>
        <taxon>Malacostraca</taxon>
        <taxon>Eumalacostraca</taxon>
        <taxon>Eucarida</taxon>
        <taxon>Decapoda</taxon>
        <taxon>Pleocyemata</taxon>
        <taxon>Brachyura</taxon>
        <taxon>Eubrachyura</taxon>
        <taxon>Portunoidea</taxon>
        <taxon>Portunidae</taxon>
        <taxon>Portuninae</taxon>
        <taxon>Portunus</taxon>
    </lineage>
</organism>
<accession>A0A5B7CS05</accession>
<gene>
    <name evidence="2" type="ORF">E2C01_002925</name>
</gene>
<dbReference type="EMBL" id="VSRR010000109">
    <property type="protein sequence ID" value="MPC10293.1"/>
    <property type="molecule type" value="Genomic_DNA"/>
</dbReference>
<evidence type="ECO:0000313" key="3">
    <source>
        <dbReference type="Proteomes" id="UP000324222"/>
    </source>
</evidence>
<dbReference type="AlphaFoldDB" id="A0A5B7CS05"/>
<name>A0A5B7CS05_PORTR</name>
<keyword evidence="3" id="KW-1185">Reference proteome</keyword>
<comment type="caution">
    <text evidence="2">The sequence shown here is derived from an EMBL/GenBank/DDBJ whole genome shotgun (WGS) entry which is preliminary data.</text>
</comment>
<feature type="compositionally biased region" description="Basic and acidic residues" evidence="1">
    <location>
        <begin position="24"/>
        <end position="33"/>
    </location>
</feature>
<evidence type="ECO:0000256" key="1">
    <source>
        <dbReference type="SAM" id="MobiDB-lite"/>
    </source>
</evidence>
<reference evidence="2 3" key="1">
    <citation type="submission" date="2019-05" db="EMBL/GenBank/DDBJ databases">
        <title>Another draft genome of Portunus trituberculatus and its Hox gene families provides insights of decapod evolution.</title>
        <authorList>
            <person name="Jeong J.-H."/>
            <person name="Song I."/>
            <person name="Kim S."/>
            <person name="Choi T."/>
            <person name="Kim D."/>
            <person name="Ryu S."/>
            <person name="Kim W."/>
        </authorList>
    </citation>
    <scope>NUCLEOTIDE SEQUENCE [LARGE SCALE GENOMIC DNA]</scope>
    <source>
        <tissue evidence="2">Muscle</tissue>
    </source>
</reference>
<dbReference type="Proteomes" id="UP000324222">
    <property type="component" value="Unassembled WGS sequence"/>
</dbReference>
<sequence length="60" mass="7004">MNTASLTIPQHHFAPENSGNKQRGRSDRDEGDRQLSQGRWRTERMNKWESRQSIAAGFKF</sequence>
<feature type="region of interest" description="Disordered" evidence="1">
    <location>
        <begin position="1"/>
        <end position="46"/>
    </location>
</feature>
<protein>
    <submittedName>
        <fullName evidence="2">Uncharacterized protein</fullName>
    </submittedName>
</protein>
<evidence type="ECO:0000313" key="2">
    <source>
        <dbReference type="EMBL" id="MPC10293.1"/>
    </source>
</evidence>